<dbReference type="PANTHER" id="PTHR11575">
    <property type="entry name" value="5'-NUCLEOTIDASE-RELATED"/>
    <property type="match status" value="1"/>
</dbReference>
<keyword evidence="6" id="KW-1185">Reference proteome</keyword>
<dbReference type="SUPFAM" id="SSF55816">
    <property type="entry name" value="5'-nucleotidase (syn. UDP-sugar hydrolase), C-terminal domain"/>
    <property type="match status" value="1"/>
</dbReference>
<dbReference type="OrthoDB" id="9803927at2"/>
<sequence length="522" mass="56276">MKKIRLRVFLAFVLLILAATVFLSPVDAGEKRQIRILHVNDFHGFAEPYKPYGFEENWGGAVFLDAKIRSLRADPAVPTLLLAAGDMIQGDNWANLFSGKSVIELMNAMAFDGMVIGNHELDFGQAVLKQRIGEAHFPVLAANVQGLPELKPFMVKEIGGVKVAVIGLVTERTPTSTHPANAVGLTFLSPAKTLERYLPELRKTADVVIVLTHIGHDADLFLAQSVPGVDAVIGGHSHTRVTNPPRIGSTLVLQAWEHGKALGVLDLTLEDGRVTASSACLMDVKPEGIPAEGPVAALVARYSQQMDAVLSEVVGRTLVPLNAADVRFRETNFGNLVADVVRRTAGAEVALINGGTIRRSIGKGPIRLKDIYSALPFNNYVVAFRLRGDQLRAALEHGVAGVDLRDGAFPQISGMTMTYDPSASPGRRIRTISVGGRELEPEREYIVATNDFLAAGGDGYKAFGEVISAEDLANPAAGGLPGSKLVYNDPSSWLRDLVADTIRKSHEIRPVRENRIVEISSP</sequence>
<feature type="domain" description="Calcineurin-like phosphoesterase" evidence="3">
    <location>
        <begin position="34"/>
        <end position="239"/>
    </location>
</feature>
<dbReference type="Pfam" id="PF02872">
    <property type="entry name" value="5_nucleotid_C"/>
    <property type="match status" value="1"/>
</dbReference>
<dbReference type="STRING" id="43775.SAMN04489760_1368"/>
<dbReference type="Gene3D" id="3.60.21.10">
    <property type="match status" value="1"/>
</dbReference>
<evidence type="ECO:0000256" key="2">
    <source>
        <dbReference type="RuleBase" id="RU362119"/>
    </source>
</evidence>
<dbReference type="InterPro" id="IPR029052">
    <property type="entry name" value="Metallo-depent_PP-like"/>
</dbReference>
<dbReference type="InterPro" id="IPR004843">
    <property type="entry name" value="Calcineurin-like_PHP"/>
</dbReference>
<proteinExistence type="inferred from homology"/>
<dbReference type="GO" id="GO:0030288">
    <property type="term" value="C:outer membrane-bounded periplasmic space"/>
    <property type="evidence" value="ECO:0007669"/>
    <property type="project" value="TreeGrafter"/>
</dbReference>
<dbReference type="EMBL" id="FOBS01000036">
    <property type="protein sequence ID" value="SEM70137.1"/>
    <property type="molecule type" value="Genomic_DNA"/>
</dbReference>
<dbReference type="GO" id="GO:0016787">
    <property type="term" value="F:hydrolase activity"/>
    <property type="evidence" value="ECO:0007669"/>
    <property type="project" value="UniProtKB-KW"/>
</dbReference>
<keyword evidence="2" id="KW-0378">Hydrolase</keyword>
<keyword evidence="2" id="KW-0547">Nucleotide-binding</keyword>
<name>A0A1H8AKT1_9BACT</name>
<dbReference type="PRINTS" id="PR01607">
    <property type="entry name" value="APYRASEFAMLY"/>
</dbReference>
<keyword evidence="1" id="KW-0732">Signal</keyword>
<protein>
    <submittedName>
        <fullName evidence="5">5'-nucleotidase</fullName>
    </submittedName>
</protein>
<organism evidence="5 6">
    <name type="scientific">Syntrophus gentianae</name>
    <dbReference type="NCBI Taxonomy" id="43775"/>
    <lineage>
        <taxon>Bacteria</taxon>
        <taxon>Pseudomonadati</taxon>
        <taxon>Thermodesulfobacteriota</taxon>
        <taxon>Syntrophia</taxon>
        <taxon>Syntrophales</taxon>
        <taxon>Syntrophaceae</taxon>
        <taxon>Syntrophus</taxon>
    </lineage>
</organism>
<reference evidence="5 6" key="1">
    <citation type="submission" date="2016-10" db="EMBL/GenBank/DDBJ databases">
        <authorList>
            <person name="de Groot N.N."/>
        </authorList>
    </citation>
    <scope>NUCLEOTIDE SEQUENCE [LARGE SCALE GENOMIC DNA]</scope>
    <source>
        <strain evidence="5 6">DSM 8423</strain>
    </source>
</reference>
<evidence type="ECO:0000313" key="5">
    <source>
        <dbReference type="EMBL" id="SEM70137.1"/>
    </source>
</evidence>
<dbReference type="Gene3D" id="3.90.780.10">
    <property type="entry name" value="5'-Nucleotidase, C-terminal domain"/>
    <property type="match status" value="1"/>
</dbReference>
<dbReference type="GO" id="GO:0009166">
    <property type="term" value="P:nucleotide catabolic process"/>
    <property type="evidence" value="ECO:0007669"/>
    <property type="project" value="InterPro"/>
</dbReference>
<dbReference type="CDD" id="cd00845">
    <property type="entry name" value="MPP_UshA_N_like"/>
    <property type="match status" value="1"/>
</dbReference>
<evidence type="ECO:0000313" key="6">
    <source>
        <dbReference type="Proteomes" id="UP000198744"/>
    </source>
</evidence>
<comment type="similarity">
    <text evidence="2">Belongs to the 5'-nucleotidase family.</text>
</comment>
<gene>
    <name evidence="5" type="ORF">SAMN04489760_1368</name>
</gene>
<dbReference type="Pfam" id="PF00149">
    <property type="entry name" value="Metallophos"/>
    <property type="match status" value="1"/>
</dbReference>
<dbReference type="SUPFAM" id="SSF56300">
    <property type="entry name" value="Metallo-dependent phosphatases"/>
    <property type="match status" value="1"/>
</dbReference>
<dbReference type="InterPro" id="IPR036907">
    <property type="entry name" value="5'-Nucleotdase_C_sf"/>
</dbReference>
<dbReference type="RefSeq" id="WP_093884647.1">
    <property type="nucleotide sequence ID" value="NZ_FOBS01000036.1"/>
</dbReference>
<accession>A0A1H8AKT1</accession>
<evidence type="ECO:0000259" key="4">
    <source>
        <dbReference type="Pfam" id="PF02872"/>
    </source>
</evidence>
<evidence type="ECO:0000259" key="3">
    <source>
        <dbReference type="Pfam" id="PF00149"/>
    </source>
</evidence>
<dbReference type="InterPro" id="IPR006179">
    <property type="entry name" value="5_nucleotidase/apyrase"/>
</dbReference>
<evidence type="ECO:0000256" key="1">
    <source>
        <dbReference type="ARBA" id="ARBA00022729"/>
    </source>
</evidence>
<dbReference type="InterPro" id="IPR008334">
    <property type="entry name" value="5'-Nucleotdase_C"/>
</dbReference>
<dbReference type="Proteomes" id="UP000198744">
    <property type="component" value="Unassembled WGS sequence"/>
</dbReference>
<dbReference type="PANTHER" id="PTHR11575:SF24">
    <property type="entry name" value="5'-NUCLEOTIDASE"/>
    <property type="match status" value="1"/>
</dbReference>
<dbReference type="AlphaFoldDB" id="A0A1H8AKT1"/>
<dbReference type="GO" id="GO:0000166">
    <property type="term" value="F:nucleotide binding"/>
    <property type="evidence" value="ECO:0007669"/>
    <property type="project" value="UniProtKB-KW"/>
</dbReference>
<feature type="domain" description="5'-Nucleotidase C-terminal" evidence="4">
    <location>
        <begin position="313"/>
        <end position="464"/>
    </location>
</feature>